<dbReference type="EMBL" id="FQ790293">
    <property type="protein sequence ID" value="CCD48463.1"/>
    <property type="molecule type" value="Genomic_DNA"/>
</dbReference>
<gene>
    <name evidence="2" type="ORF">BofuT4_uP108470.1</name>
</gene>
<proteinExistence type="predicted"/>
<evidence type="ECO:0000313" key="3">
    <source>
        <dbReference type="Proteomes" id="UP000008177"/>
    </source>
</evidence>
<evidence type="ECO:0000256" key="1">
    <source>
        <dbReference type="SAM" id="MobiDB-lite"/>
    </source>
</evidence>
<reference evidence="3" key="1">
    <citation type="journal article" date="2011" name="PLoS Genet.">
        <title>Genomic analysis of the necrotrophic fungal pathogens Sclerotinia sclerotiorum and Botrytis cinerea.</title>
        <authorList>
            <person name="Amselem J."/>
            <person name="Cuomo C.A."/>
            <person name="van Kan J.A."/>
            <person name="Viaud M."/>
            <person name="Benito E.P."/>
            <person name="Couloux A."/>
            <person name="Coutinho P.M."/>
            <person name="de Vries R.P."/>
            <person name="Dyer P.S."/>
            <person name="Fillinger S."/>
            <person name="Fournier E."/>
            <person name="Gout L."/>
            <person name="Hahn M."/>
            <person name="Kohn L."/>
            <person name="Lapalu N."/>
            <person name="Plummer K.M."/>
            <person name="Pradier J.M."/>
            <person name="Quevillon E."/>
            <person name="Sharon A."/>
            <person name="Simon A."/>
            <person name="ten Have A."/>
            <person name="Tudzynski B."/>
            <person name="Tudzynski P."/>
            <person name="Wincker P."/>
            <person name="Andrew M."/>
            <person name="Anthouard V."/>
            <person name="Beever R.E."/>
            <person name="Beffa R."/>
            <person name="Benoit I."/>
            <person name="Bouzid O."/>
            <person name="Brault B."/>
            <person name="Chen Z."/>
            <person name="Choquer M."/>
            <person name="Collemare J."/>
            <person name="Cotton P."/>
            <person name="Danchin E.G."/>
            <person name="Da Silva C."/>
            <person name="Gautier A."/>
            <person name="Giraud C."/>
            <person name="Giraud T."/>
            <person name="Gonzalez C."/>
            <person name="Grossetete S."/>
            <person name="Guldener U."/>
            <person name="Henrissat B."/>
            <person name="Howlett B.J."/>
            <person name="Kodira C."/>
            <person name="Kretschmer M."/>
            <person name="Lappartient A."/>
            <person name="Leroch M."/>
            <person name="Levis C."/>
            <person name="Mauceli E."/>
            <person name="Neuveglise C."/>
            <person name="Oeser B."/>
            <person name="Pearson M."/>
            <person name="Poulain J."/>
            <person name="Poussereau N."/>
            <person name="Quesneville H."/>
            <person name="Rascle C."/>
            <person name="Schumacher J."/>
            <person name="Segurens B."/>
            <person name="Sexton A."/>
            <person name="Silva E."/>
            <person name="Sirven C."/>
            <person name="Soanes D.M."/>
            <person name="Talbot N.J."/>
            <person name="Templeton M."/>
            <person name="Yandava C."/>
            <person name="Yarden O."/>
            <person name="Zeng Q."/>
            <person name="Rollins J.A."/>
            <person name="Lebrun M.H."/>
            <person name="Dickman M."/>
        </authorList>
    </citation>
    <scope>NUCLEOTIDE SEQUENCE [LARGE SCALE GENOMIC DNA]</scope>
    <source>
        <strain evidence="3">T4</strain>
    </source>
</reference>
<evidence type="ECO:0000313" key="2">
    <source>
        <dbReference type="EMBL" id="CCD48463.1"/>
    </source>
</evidence>
<sequence length="53" mass="6060">MYSLHRLVERNPKISEESDCDKTTTQSPLTRKVVFITPILYGPNLHLSLANCE</sequence>
<dbReference type="Proteomes" id="UP000008177">
    <property type="component" value="Unplaced contigs"/>
</dbReference>
<feature type="compositionally biased region" description="Basic and acidic residues" evidence="1">
    <location>
        <begin position="1"/>
        <end position="22"/>
    </location>
</feature>
<dbReference type="AlphaFoldDB" id="G2Y761"/>
<dbReference type="HOGENOM" id="CLU_3068393_0_0_1"/>
<protein>
    <submittedName>
        <fullName evidence="2">Uncharacterized protein</fullName>
    </submittedName>
</protein>
<accession>G2Y761</accession>
<feature type="region of interest" description="Disordered" evidence="1">
    <location>
        <begin position="1"/>
        <end position="24"/>
    </location>
</feature>
<name>G2Y761_BOTF4</name>
<organism evidence="2 3">
    <name type="scientific">Botryotinia fuckeliana (strain T4)</name>
    <name type="common">Noble rot fungus</name>
    <name type="synonym">Botrytis cinerea</name>
    <dbReference type="NCBI Taxonomy" id="999810"/>
    <lineage>
        <taxon>Eukaryota</taxon>
        <taxon>Fungi</taxon>
        <taxon>Dikarya</taxon>
        <taxon>Ascomycota</taxon>
        <taxon>Pezizomycotina</taxon>
        <taxon>Leotiomycetes</taxon>
        <taxon>Helotiales</taxon>
        <taxon>Sclerotiniaceae</taxon>
        <taxon>Botrytis</taxon>
    </lineage>
</organism>
<dbReference type="InParanoid" id="G2Y761"/>